<dbReference type="VEuPathDB" id="AmoebaDB:NAEGRDRAFT_48788"/>
<keyword evidence="2" id="KW-0539">Nucleus</keyword>
<dbReference type="PANTHER" id="PTHR13900">
    <property type="entry name" value="TRANSCRIPTION INITIATION FACTOR TFIID"/>
    <property type="match status" value="1"/>
</dbReference>
<dbReference type="InterPro" id="IPR022591">
    <property type="entry name" value="TAF1_HAT_dom"/>
</dbReference>
<comment type="subcellular location">
    <subcellularLocation>
        <location evidence="1">Nucleus</location>
    </subcellularLocation>
</comment>
<sequence length="996" mass="116263">MDQDMVQSLSGIGQQFEVNCQLDNSDNEEEELILHNRKSKEECEYEYKTLFLGGLIEKITKKSYAKIRNDDLQVQEGMENFYFDNLIEIKAVSNGKVKVDSNNFKKRDEIDNFIPPERVNVENVDMVKWEDEIVWEDDSRVEIGKQSYSILEELSVIGYEHNSGNWGMIHVSSEEEAIIPLPKSITITTVPLSNSILEETPFLSETSLKKKRKYRKKKKFDSPQENVQVSPNKLIDKSNLKEENLQFLNTDLLNCDWLDEIYWDDNQPKPNEEKLILDLNDKSMIYDIDLEIKDNDEISVEFLYQSSCNQVSNRNEIIPKKYHVQHSKPAIELDSKYYNLFPKGKEVSQKKLSHFKKNESIRLNYSKPKRKIKSIQSRMDLSAVDNQLVLMEFLERSPSLINKFGMATNIVNYCKKPETFQPIPINKNGITIMVDNEDEIPLLTNLESNDKIITAQNNMYSSQIYEQKVKNSDFLLCQRTTTDGRSTWFIREIPNEYLVGHIQPQIEVYPPRTRSLDSYINNALSYHICKFFKDKIRNGKKAKISVKDITSKFDDIPRQTIREKLKEFATLDRKGNVWVAIKEKLPTDEELQRLVTPEMICVNESMILGDYKFNRQHIDDRSDMVAYELSYAKLEDKYRKLINAIQRIKNNLPWEQTSNFQLCFKSNKENVKLELLELVQQNVKNVELFVSEINKQIEMEAEEILPSLTDSQARKILIDSKLFQDETISNMSRSERKFQARTLLKQSEEYSKVDSELDKRSAKTLARINVFKDALRDVYWKESIKLSNGLNFYETSEKEVQELILKKKGHRTNNAINADIASNDSLSTHSRSEILDENPIEENGNKKKRGRKKKISLNNQYVKKTTTLDDKTTRVEYIHNPVRVNYYQQVQKSKRRSKHLIGAQDCEILSVGPRERARLQALSKEFKKNFNSTADKEEAIERLFRKSEKINTSIKNASSSSSSNSSKNKRKSQDDNNHNRKQSTSIRQPRKKTKIH</sequence>
<dbReference type="OrthoDB" id="5752at2759"/>
<feature type="compositionally biased region" description="Low complexity" evidence="4">
    <location>
        <begin position="951"/>
        <end position="966"/>
    </location>
</feature>
<dbReference type="KEGG" id="ngr:NAEGRDRAFT_48788"/>
<dbReference type="eggNOG" id="KOG0008">
    <property type="taxonomic scope" value="Eukaryota"/>
</dbReference>
<evidence type="ECO:0000256" key="1">
    <source>
        <dbReference type="ARBA" id="ARBA00004123"/>
    </source>
</evidence>
<feature type="coiled-coil region" evidence="3">
    <location>
        <begin position="624"/>
        <end position="651"/>
    </location>
</feature>
<dbReference type="STRING" id="5762.D2VE13"/>
<evidence type="ECO:0000313" key="7">
    <source>
        <dbReference type="Proteomes" id="UP000006671"/>
    </source>
</evidence>
<evidence type="ECO:0000259" key="5">
    <source>
        <dbReference type="Pfam" id="PF12157"/>
    </source>
</evidence>
<keyword evidence="7" id="KW-1185">Reference proteome</keyword>
<proteinExistence type="predicted"/>
<evidence type="ECO:0000256" key="3">
    <source>
        <dbReference type="SAM" id="Coils"/>
    </source>
</evidence>
<dbReference type="Proteomes" id="UP000006671">
    <property type="component" value="Unassembled WGS sequence"/>
</dbReference>
<dbReference type="GeneID" id="8849299"/>
<evidence type="ECO:0000256" key="4">
    <source>
        <dbReference type="SAM" id="MobiDB-lite"/>
    </source>
</evidence>
<dbReference type="GO" id="GO:0051123">
    <property type="term" value="P:RNA polymerase II preinitiation complex assembly"/>
    <property type="evidence" value="ECO:0007669"/>
    <property type="project" value="TreeGrafter"/>
</dbReference>
<dbReference type="GO" id="GO:0005669">
    <property type="term" value="C:transcription factor TFIID complex"/>
    <property type="evidence" value="ECO:0007669"/>
    <property type="project" value="InterPro"/>
</dbReference>
<keyword evidence="3" id="KW-0175">Coiled coil</keyword>
<dbReference type="Pfam" id="PF12157">
    <property type="entry name" value="DUF3591"/>
    <property type="match status" value="1"/>
</dbReference>
<evidence type="ECO:0000313" key="6">
    <source>
        <dbReference type="EMBL" id="EFC45091.1"/>
    </source>
</evidence>
<dbReference type="PANTHER" id="PTHR13900:SF0">
    <property type="entry name" value="TRANSCRIPTION INITIATION FACTOR TFIID SUBUNIT 1"/>
    <property type="match status" value="1"/>
</dbReference>
<feature type="region of interest" description="Disordered" evidence="4">
    <location>
        <begin position="949"/>
        <end position="996"/>
    </location>
</feature>
<feature type="region of interest" description="Disordered" evidence="4">
    <location>
        <begin position="827"/>
        <end position="852"/>
    </location>
</feature>
<evidence type="ECO:0000256" key="2">
    <source>
        <dbReference type="ARBA" id="ARBA00023242"/>
    </source>
</evidence>
<protein>
    <submittedName>
        <fullName evidence="6">Predicted protein</fullName>
    </submittedName>
</protein>
<dbReference type="GO" id="GO:0016251">
    <property type="term" value="F:RNA polymerase II general transcription initiation factor activity"/>
    <property type="evidence" value="ECO:0007669"/>
    <property type="project" value="InterPro"/>
</dbReference>
<dbReference type="InParanoid" id="D2VE13"/>
<dbReference type="InterPro" id="IPR040240">
    <property type="entry name" value="TAF1"/>
</dbReference>
<dbReference type="GO" id="GO:0004402">
    <property type="term" value="F:histone acetyltransferase activity"/>
    <property type="evidence" value="ECO:0007669"/>
    <property type="project" value="InterPro"/>
</dbReference>
<dbReference type="GO" id="GO:0017025">
    <property type="term" value="F:TBP-class protein binding"/>
    <property type="evidence" value="ECO:0007669"/>
    <property type="project" value="InterPro"/>
</dbReference>
<dbReference type="RefSeq" id="XP_002677835.1">
    <property type="nucleotide sequence ID" value="XM_002677789.1"/>
</dbReference>
<dbReference type="AlphaFoldDB" id="D2VE13"/>
<gene>
    <name evidence="6" type="ORF">NAEGRDRAFT_48788</name>
</gene>
<dbReference type="EMBL" id="GG738865">
    <property type="protein sequence ID" value="EFC45091.1"/>
    <property type="molecule type" value="Genomic_DNA"/>
</dbReference>
<reference evidence="6 7" key="1">
    <citation type="journal article" date="2010" name="Cell">
        <title>The genome of Naegleria gruberi illuminates early eukaryotic versatility.</title>
        <authorList>
            <person name="Fritz-Laylin L.K."/>
            <person name="Prochnik S.E."/>
            <person name="Ginger M.L."/>
            <person name="Dacks J.B."/>
            <person name="Carpenter M.L."/>
            <person name="Field M.C."/>
            <person name="Kuo A."/>
            <person name="Paredez A."/>
            <person name="Chapman J."/>
            <person name="Pham J."/>
            <person name="Shu S."/>
            <person name="Neupane R."/>
            <person name="Cipriano M."/>
            <person name="Mancuso J."/>
            <person name="Tu H."/>
            <person name="Salamov A."/>
            <person name="Lindquist E."/>
            <person name="Shapiro H."/>
            <person name="Lucas S."/>
            <person name="Grigoriev I.V."/>
            <person name="Cande W.Z."/>
            <person name="Fulton C."/>
            <person name="Rokhsar D.S."/>
            <person name="Dawson S.C."/>
        </authorList>
    </citation>
    <scope>NUCLEOTIDE SEQUENCE [LARGE SCALE GENOMIC DNA]</scope>
    <source>
        <strain evidence="6 7">NEG-M</strain>
    </source>
</reference>
<accession>D2VE13</accession>
<feature type="domain" description="Transcription initiation factor TFIID subunit 1 histone acetyltransferase" evidence="5">
    <location>
        <begin position="298"/>
        <end position="666"/>
    </location>
</feature>
<name>D2VE13_NAEGR</name>
<organism evidence="7">
    <name type="scientific">Naegleria gruberi</name>
    <name type="common">Amoeba</name>
    <dbReference type="NCBI Taxonomy" id="5762"/>
    <lineage>
        <taxon>Eukaryota</taxon>
        <taxon>Discoba</taxon>
        <taxon>Heterolobosea</taxon>
        <taxon>Tetramitia</taxon>
        <taxon>Eutetramitia</taxon>
        <taxon>Vahlkampfiidae</taxon>
        <taxon>Naegleria</taxon>
    </lineage>
</organism>